<gene>
    <name evidence="1" type="ORF">BACOVA_03210</name>
</gene>
<dbReference type="Proteomes" id="UP000005475">
    <property type="component" value="Unassembled WGS sequence"/>
</dbReference>
<comment type="caution">
    <text evidence="1">The sequence shown here is derived from an EMBL/GenBank/DDBJ whole genome shotgun (WGS) entry which is preliminary data.</text>
</comment>
<dbReference type="AlphaFoldDB" id="A0AAN3A7B6"/>
<reference evidence="2" key="2">
    <citation type="submission" date="2007-04" db="EMBL/GenBank/DDBJ databases">
        <title>Draft genome sequence of Bacteroides ovatus (ATCC 8483).</title>
        <authorList>
            <person name="Sudarsanam P."/>
            <person name="Ley R."/>
            <person name="Guruge J."/>
            <person name="Turnbaugh P.J."/>
            <person name="Mahowald M."/>
            <person name="Liep D."/>
            <person name="Gordon J."/>
        </authorList>
    </citation>
    <scope>NUCLEOTIDE SEQUENCE [LARGE SCALE GENOMIC DNA]</scope>
    <source>
        <strain evidence="2">ATCC 8483 / DSM 1896 / JCM 5824 / BCRC 10623 / CCUG 4943 / NCTC 11153</strain>
    </source>
</reference>
<organism evidence="1 2">
    <name type="scientific">Bacteroides ovatus (strain ATCC 8483 / DSM 1896 / JCM 5824 / BCRC 10623 / CCUG 4943 / NCTC 11153)</name>
    <dbReference type="NCBI Taxonomy" id="411476"/>
    <lineage>
        <taxon>Bacteria</taxon>
        <taxon>Pseudomonadati</taxon>
        <taxon>Bacteroidota</taxon>
        <taxon>Bacteroidia</taxon>
        <taxon>Bacteroidales</taxon>
        <taxon>Bacteroidaceae</taxon>
        <taxon>Bacteroides</taxon>
    </lineage>
</organism>
<sequence length="34" mass="4016">MVDNESGDPKDWTEYKPDNQSLELCFDDIIITRK</sequence>
<accession>A0AAN3A7B6</accession>
<dbReference type="EMBL" id="AAXF02000050">
    <property type="protein sequence ID" value="EDO11307.1"/>
    <property type="molecule type" value="Genomic_DNA"/>
</dbReference>
<reference evidence="1 2" key="1">
    <citation type="submission" date="2007-03" db="EMBL/GenBank/DDBJ databases">
        <authorList>
            <person name="Fulton L."/>
            <person name="Clifton S."/>
            <person name="Fulton B."/>
            <person name="Xu J."/>
            <person name="Minx P."/>
            <person name="Pepin K.H."/>
            <person name="Johnson M."/>
            <person name="Thiruvilangam P."/>
            <person name="Bhonagiri V."/>
            <person name="Nash W.E."/>
            <person name="Mardis E.R."/>
            <person name="Wilson R.K."/>
        </authorList>
    </citation>
    <scope>NUCLEOTIDE SEQUENCE [LARGE SCALE GENOMIC DNA]</scope>
    <source>
        <strain evidence="2">ATCC 8483 / DSM 1896 / JCM 5824 / BCRC 10623 / CCUG 4943 / NCTC 11153</strain>
    </source>
</reference>
<evidence type="ECO:0000313" key="2">
    <source>
        <dbReference type="Proteomes" id="UP000005475"/>
    </source>
</evidence>
<protein>
    <submittedName>
        <fullName evidence="1">Uncharacterized protein</fullName>
    </submittedName>
</protein>
<evidence type="ECO:0000313" key="1">
    <source>
        <dbReference type="EMBL" id="EDO11307.1"/>
    </source>
</evidence>
<name>A0AAN3A7B6_BACO1</name>
<proteinExistence type="predicted"/>